<organism evidence="1 2">
    <name type="scientific">Anaerobaca lacustris</name>
    <dbReference type="NCBI Taxonomy" id="3044600"/>
    <lineage>
        <taxon>Bacteria</taxon>
        <taxon>Pseudomonadati</taxon>
        <taxon>Planctomycetota</taxon>
        <taxon>Phycisphaerae</taxon>
        <taxon>Sedimentisphaerales</taxon>
        <taxon>Anaerobacaceae</taxon>
        <taxon>Anaerobaca</taxon>
    </lineage>
</organism>
<evidence type="ECO:0000313" key="1">
    <source>
        <dbReference type="EMBL" id="MDI6450844.1"/>
    </source>
</evidence>
<dbReference type="InterPro" id="IPR006311">
    <property type="entry name" value="TAT_signal"/>
</dbReference>
<protein>
    <submittedName>
        <fullName evidence="1">Aldo/keto reductase</fullName>
    </submittedName>
</protein>
<dbReference type="AlphaFoldDB" id="A0AAW6U4P0"/>
<dbReference type="Pfam" id="PF10518">
    <property type="entry name" value="TAT_signal"/>
    <property type="match status" value="1"/>
</dbReference>
<name>A0AAW6U4P0_9BACT</name>
<dbReference type="Proteomes" id="UP001431776">
    <property type="component" value="Unassembled WGS sequence"/>
</dbReference>
<keyword evidence="2" id="KW-1185">Reference proteome</keyword>
<evidence type="ECO:0000313" key="2">
    <source>
        <dbReference type="Proteomes" id="UP001431776"/>
    </source>
</evidence>
<dbReference type="PROSITE" id="PS51318">
    <property type="entry name" value="TAT"/>
    <property type="match status" value="1"/>
</dbReference>
<dbReference type="EMBL" id="JASCXX010000025">
    <property type="protein sequence ID" value="MDI6450844.1"/>
    <property type="molecule type" value="Genomic_DNA"/>
</dbReference>
<dbReference type="InterPro" id="IPR019546">
    <property type="entry name" value="TAT_signal_bac_arc"/>
</dbReference>
<gene>
    <name evidence="1" type="ORF">QJ522_17425</name>
</gene>
<dbReference type="SUPFAM" id="SSF51366">
    <property type="entry name" value="Ribulose-phoshate binding barrel"/>
    <property type="match status" value="1"/>
</dbReference>
<comment type="caution">
    <text evidence="1">The sequence shown here is derived from an EMBL/GenBank/DDBJ whole genome shotgun (WGS) entry which is preliminary data.</text>
</comment>
<reference evidence="1" key="1">
    <citation type="submission" date="2023-05" db="EMBL/GenBank/DDBJ databases">
        <title>Anaerotaeda fermentans gen. nov., sp. nov., a novel anaerobic planctomycete of the new family within the order Sedimentisphaerales isolated from Taman Peninsula, Russia.</title>
        <authorList>
            <person name="Khomyakova M.A."/>
            <person name="Merkel A.Y."/>
            <person name="Slobodkin A.I."/>
        </authorList>
    </citation>
    <scope>NUCLEOTIDE SEQUENCE</scope>
    <source>
        <strain evidence="1">M17dextr</strain>
    </source>
</reference>
<proteinExistence type="predicted"/>
<dbReference type="RefSeq" id="WP_349246253.1">
    <property type="nucleotide sequence ID" value="NZ_JASCXX010000025.1"/>
</dbReference>
<accession>A0AAW6U4P0</accession>
<dbReference type="InterPro" id="IPR011060">
    <property type="entry name" value="RibuloseP-bd_barrel"/>
</dbReference>
<sequence length="325" mass="35688">MSKNLDRRTFLKGSLAGSAALASTMSLEERALLAAMKEGPPQSQGPAVEGMPTGKIGDVTLSRILCGGNLIGGWAHSRDLIYVSSLLKHYFTDEKIFETLQLCEDSGVNTINAGTSSLGVLKRYWDERGGEIQWLAQCVPSVDDLTGDVQKAIDAGATGAYVIGNVGDQWARAGRVDLIGKVVEFIKQNGIIAGVGGHELETIQACEEAALPVDFYMKTHHGTNYWSTRRPDQHKDVIDNYAIDNYWDKHPEQTARYMQKVGKPWIAYKVLAAGAVHPRDGFRFAFENGADILCVGMFDFQVRENAIIARNVLTGSLNRSRPWRA</sequence>